<feature type="domain" description="FAD dependent oxidoreductase" evidence="2">
    <location>
        <begin position="7"/>
        <end position="396"/>
    </location>
</feature>
<evidence type="ECO:0000313" key="4">
    <source>
        <dbReference type="Proteomes" id="UP000051202"/>
    </source>
</evidence>
<dbReference type="AlphaFoldDB" id="A0A0T6DR88"/>
<dbReference type="RefSeq" id="WP_057760211.1">
    <property type="nucleotide sequence ID" value="NZ_LNDJ01000084.1"/>
</dbReference>
<dbReference type="InterPro" id="IPR006076">
    <property type="entry name" value="FAD-dep_OxRdtase"/>
</dbReference>
<organism evidence="3 4">
    <name type="scientific">Psychrobacter piscatorii</name>
    <dbReference type="NCBI Taxonomy" id="554343"/>
    <lineage>
        <taxon>Bacteria</taxon>
        <taxon>Pseudomonadati</taxon>
        <taxon>Pseudomonadota</taxon>
        <taxon>Gammaproteobacteria</taxon>
        <taxon>Moraxellales</taxon>
        <taxon>Moraxellaceae</taxon>
        <taxon>Psychrobacter</taxon>
    </lineage>
</organism>
<name>A0A0T6DR88_9GAMM</name>
<protein>
    <submittedName>
        <fullName evidence="3">FAD-dependent oxidoreductase</fullName>
    </submittedName>
</protein>
<dbReference type="InterPro" id="IPR036188">
    <property type="entry name" value="FAD/NAD-bd_sf"/>
</dbReference>
<accession>A0A0T6DR88</accession>
<dbReference type="EMBL" id="LNDJ01000084">
    <property type="protein sequence ID" value="KRU22029.1"/>
    <property type="molecule type" value="Genomic_DNA"/>
</dbReference>
<dbReference type="Pfam" id="PF01266">
    <property type="entry name" value="DAO"/>
    <property type="match status" value="1"/>
</dbReference>
<keyword evidence="4" id="KW-1185">Reference proteome</keyword>
<proteinExistence type="predicted"/>
<dbReference type="PANTHER" id="PTHR13847:SF289">
    <property type="entry name" value="GLYCINE OXIDASE"/>
    <property type="match status" value="1"/>
</dbReference>
<gene>
    <name evidence="3" type="ORF">AS194_10265</name>
</gene>
<sequence length="420" mass="46477">MDTQVFDIHIIGGGIIGLCAAVTLQSRGVKVAILEADKIARGATYGNAGHIATEQVFPIADASILRHIPAMLLNPEGPLRIDWRYLPRLAPWAFQLLLNMRTEPFSRSHQALLALNAHSLQAWQDFAKEWRLHSWVQIQGSVLTAETPNSLKVLTEHGQRLNSLGVSNNLLSQSALTDLEPALKDNQLGALFFPKTGHITNIEAITHKLSTIFRSLGGQIYENCRVLSAEVITDGMRLTTTQKQLYASKIMLAAGAHSKALAKQLTGISVPMDTERGYHLMLPNESQRLNIPISSMDRRFIMTPMEKGLRLAGTVEYAGLEAPANMNRANMLLKQAQAMLNTPLDSDSNTQWMGFRPSTADSLPIIDRRNSVFLNFGHQHLGLTQAVVSAQMIAALYFGDTAMVDPTAYRLNRFKRKSFK</sequence>
<dbReference type="SUPFAM" id="SSF51905">
    <property type="entry name" value="FAD/NAD(P)-binding domain"/>
    <property type="match status" value="1"/>
</dbReference>
<evidence type="ECO:0000256" key="1">
    <source>
        <dbReference type="ARBA" id="ARBA00023002"/>
    </source>
</evidence>
<dbReference type="STRING" id="554343.AS194_10265"/>
<keyword evidence="1" id="KW-0560">Oxidoreductase</keyword>
<dbReference type="GO" id="GO:0005737">
    <property type="term" value="C:cytoplasm"/>
    <property type="evidence" value="ECO:0007669"/>
    <property type="project" value="TreeGrafter"/>
</dbReference>
<dbReference type="Gene3D" id="3.50.50.60">
    <property type="entry name" value="FAD/NAD(P)-binding domain"/>
    <property type="match status" value="2"/>
</dbReference>
<dbReference type="Gene3D" id="3.30.9.10">
    <property type="entry name" value="D-Amino Acid Oxidase, subunit A, domain 2"/>
    <property type="match status" value="1"/>
</dbReference>
<dbReference type="PANTHER" id="PTHR13847">
    <property type="entry name" value="SARCOSINE DEHYDROGENASE-RELATED"/>
    <property type="match status" value="1"/>
</dbReference>
<dbReference type="SUPFAM" id="SSF54373">
    <property type="entry name" value="FAD-linked reductases, C-terminal domain"/>
    <property type="match status" value="1"/>
</dbReference>
<reference evidence="3 4" key="1">
    <citation type="submission" date="2015-11" db="EMBL/GenBank/DDBJ databases">
        <title>Permanent draft genome of Psychrobacter piscatorii LQ58.</title>
        <authorList>
            <person name="Zhou M."/>
            <person name="Dong B."/>
            <person name="Liu Q."/>
        </authorList>
    </citation>
    <scope>NUCLEOTIDE SEQUENCE [LARGE SCALE GENOMIC DNA]</scope>
    <source>
        <strain evidence="3 4">LQ58</strain>
    </source>
</reference>
<dbReference type="Proteomes" id="UP000051202">
    <property type="component" value="Unassembled WGS sequence"/>
</dbReference>
<dbReference type="GO" id="GO:0016491">
    <property type="term" value="F:oxidoreductase activity"/>
    <property type="evidence" value="ECO:0007669"/>
    <property type="project" value="UniProtKB-KW"/>
</dbReference>
<evidence type="ECO:0000313" key="3">
    <source>
        <dbReference type="EMBL" id="KRU22029.1"/>
    </source>
</evidence>
<evidence type="ECO:0000259" key="2">
    <source>
        <dbReference type="Pfam" id="PF01266"/>
    </source>
</evidence>
<comment type="caution">
    <text evidence="3">The sequence shown here is derived from an EMBL/GenBank/DDBJ whole genome shotgun (WGS) entry which is preliminary data.</text>
</comment>